<accession>A0A0G3H700</accession>
<dbReference type="Pfam" id="PF00358">
    <property type="entry name" value="PTS_EIIA_1"/>
    <property type="match status" value="1"/>
</dbReference>
<dbReference type="OrthoDB" id="9797715at2"/>
<keyword evidence="6" id="KW-0598">Phosphotransferase system</keyword>
<evidence type="ECO:0000256" key="4">
    <source>
        <dbReference type="ARBA" id="ARBA00022597"/>
    </source>
</evidence>
<dbReference type="NCBIfam" id="TIGR00830">
    <property type="entry name" value="PTBA"/>
    <property type="match status" value="1"/>
</dbReference>
<dbReference type="AlphaFoldDB" id="A0A0G3H700"/>
<keyword evidence="7" id="KW-0418">Kinase</keyword>
<keyword evidence="5 10" id="KW-0808">Transferase</keyword>
<dbReference type="Gene3D" id="2.70.70.10">
    <property type="entry name" value="Glucose Permease (Domain IIA)"/>
    <property type="match status" value="1"/>
</dbReference>
<evidence type="ECO:0000256" key="1">
    <source>
        <dbReference type="ARBA" id="ARBA00004496"/>
    </source>
</evidence>
<dbReference type="SUPFAM" id="SSF51261">
    <property type="entry name" value="Duplicated hybrid motif"/>
    <property type="match status" value="1"/>
</dbReference>
<reference evidence="11" key="2">
    <citation type="submission" date="2015-05" db="EMBL/GenBank/DDBJ databases">
        <title>Complete genome sequence of Corynebacterium mustelae DSM 45274, isolated from various tissues of a male ferret with lethal sepsis.</title>
        <authorList>
            <person name="Ruckert C."/>
            <person name="Albersmeier A."/>
            <person name="Winkler A."/>
            <person name="Tauch A."/>
        </authorList>
    </citation>
    <scope>NUCLEOTIDE SEQUENCE [LARGE SCALE GENOMIC DNA]</scope>
    <source>
        <strain evidence="11">DSM 45274</strain>
    </source>
</reference>
<keyword evidence="11" id="KW-1185">Reference proteome</keyword>
<comment type="subcellular location">
    <subcellularLocation>
        <location evidence="1">Cytoplasm</location>
    </subcellularLocation>
</comment>
<dbReference type="PROSITE" id="PS51093">
    <property type="entry name" value="PTS_EIIA_TYPE_1"/>
    <property type="match status" value="1"/>
</dbReference>
<dbReference type="Proteomes" id="UP000035199">
    <property type="component" value="Chromosome"/>
</dbReference>
<dbReference type="GO" id="GO:0009401">
    <property type="term" value="P:phosphoenolpyruvate-dependent sugar phosphotransferase system"/>
    <property type="evidence" value="ECO:0007669"/>
    <property type="project" value="UniProtKB-KW"/>
</dbReference>
<dbReference type="STRING" id="571915.CMUST_13215"/>
<dbReference type="KEGG" id="cmv:CMUST_13215"/>
<dbReference type="PATRIC" id="fig|571915.4.peg.2831"/>
<gene>
    <name evidence="10" type="ORF">CMUST_13215</name>
</gene>
<dbReference type="GO" id="GO:0005737">
    <property type="term" value="C:cytoplasm"/>
    <property type="evidence" value="ECO:0007669"/>
    <property type="project" value="UniProtKB-SubCell"/>
</dbReference>
<dbReference type="FunFam" id="2.70.70.10:FF:000001">
    <property type="entry name" value="PTS system glucose-specific IIA component"/>
    <property type="match status" value="1"/>
</dbReference>
<dbReference type="InterPro" id="IPR050890">
    <property type="entry name" value="PTS_EIIA_component"/>
</dbReference>
<keyword evidence="4" id="KW-0762">Sugar transport</keyword>
<name>A0A0G3H700_9CORY</name>
<dbReference type="EMBL" id="CP011542">
    <property type="protein sequence ID" value="AKK06937.1"/>
    <property type="molecule type" value="Genomic_DNA"/>
</dbReference>
<keyword evidence="3" id="KW-1003">Cell membrane</keyword>
<dbReference type="EC" id="2.7.1.69" evidence="10"/>
<dbReference type="GO" id="GO:0016301">
    <property type="term" value="F:kinase activity"/>
    <property type="evidence" value="ECO:0007669"/>
    <property type="project" value="UniProtKB-KW"/>
</dbReference>
<evidence type="ECO:0000256" key="6">
    <source>
        <dbReference type="ARBA" id="ARBA00022683"/>
    </source>
</evidence>
<evidence type="ECO:0000256" key="2">
    <source>
        <dbReference type="ARBA" id="ARBA00022448"/>
    </source>
</evidence>
<dbReference type="PROSITE" id="PS00371">
    <property type="entry name" value="PTS_EIIA_TYPE_1_HIS"/>
    <property type="match status" value="1"/>
</dbReference>
<evidence type="ECO:0000313" key="11">
    <source>
        <dbReference type="Proteomes" id="UP000035199"/>
    </source>
</evidence>
<reference evidence="10 11" key="1">
    <citation type="journal article" date="2015" name="Genome Announc.">
        <title>Complete Genome Sequence of the Type Strain Corynebacterium mustelae DSM 45274, Isolated from Various Tissues of a Male Ferret with Lethal Sepsis.</title>
        <authorList>
            <person name="Ruckert C."/>
            <person name="Eimer J."/>
            <person name="Winkler A."/>
            <person name="Tauch A."/>
        </authorList>
    </citation>
    <scope>NUCLEOTIDE SEQUENCE [LARGE SCALE GENOMIC DNA]</scope>
    <source>
        <strain evidence="10 11">DSM 45274</strain>
    </source>
</reference>
<proteinExistence type="predicted"/>
<organism evidence="10 11">
    <name type="scientific">Corynebacterium mustelae</name>
    <dbReference type="NCBI Taxonomy" id="571915"/>
    <lineage>
        <taxon>Bacteria</taxon>
        <taxon>Bacillati</taxon>
        <taxon>Actinomycetota</taxon>
        <taxon>Actinomycetes</taxon>
        <taxon>Mycobacteriales</taxon>
        <taxon>Corynebacteriaceae</taxon>
        <taxon>Corynebacterium</taxon>
    </lineage>
</organism>
<dbReference type="PANTHER" id="PTHR45008">
    <property type="entry name" value="PTS SYSTEM GLUCOSE-SPECIFIC EIIA COMPONENT"/>
    <property type="match status" value="1"/>
</dbReference>
<dbReference type="InterPro" id="IPR011055">
    <property type="entry name" value="Dup_hybrid_motif"/>
</dbReference>
<evidence type="ECO:0000256" key="8">
    <source>
        <dbReference type="ARBA" id="ARBA00023136"/>
    </source>
</evidence>
<evidence type="ECO:0000313" key="10">
    <source>
        <dbReference type="EMBL" id="AKK06937.1"/>
    </source>
</evidence>
<keyword evidence="8" id="KW-0472">Membrane</keyword>
<feature type="domain" description="PTS EIIA type-1" evidence="9">
    <location>
        <begin position="33"/>
        <end position="141"/>
    </location>
</feature>
<evidence type="ECO:0000256" key="5">
    <source>
        <dbReference type="ARBA" id="ARBA00022679"/>
    </source>
</evidence>
<keyword evidence="2" id="KW-0813">Transport</keyword>
<evidence type="ECO:0000256" key="7">
    <source>
        <dbReference type="ARBA" id="ARBA00022777"/>
    </source>
</evidence>
<evidence type="ECO:0000256" key="3">
    <source>
        <dbReference type="ARBA" id="ARBA00022475"/>
    </source>
</evidence>
<dbReference type="InterPro" id="IPR001127">
    <property type="entry name" value="PTS_EIIA_1_perm"/>
</dbReference>
<sequence length="167" mass="17026">MFGFAKKTTKPQAKVTVTAPFSGTVIPITEVPDDVFAAGMLGDGFAVVPHSSIPTLDVCSPVTGKVVTIFPTMHACAIATTEGLEVLVHIGLDTVELGGIGFKKFVSAGETVTAGQLLVQVDASAVRSAGKQLVTPVVFTNKKKVAGVVVAGTTATQGVEIAQVTMA</sequence>
<protein>
    <submittedName>
        <fullName evidence="10">PTS system, glucose subfamily, IIA component</fullName>
        <ecNumber evidence="10">2.7.1.69</ecNumber>
    </submittedName>
</protein>
<evidence type="ECO:0000259" key="9">
    <source>
        <dbReference type="PROSITE" id="PS51093"/>
    </source>
</evidence>
<dbReference type="PANTHER" id="PTHR45008:SF1">
    <property type="entry name" value="PTS SYSTEM GLUCOSE-SPECIFIC EIIA COMPONENT"/>
    <property type="match status" value="1"/>
</dbReference>